<dbReference type="InterPro" id="IPR011912">
    <property type="entry name" value="Heptose_epim"/>
</dbReference>
<dbReference type="PANTHER" id="PTHR43103:SF3">
    <property type="entry name" value="ADP-L-GLYCERO-D-MANNO-HEPTOSE-6-EPIMERASE"/>
    <property type="match status" value="1"/>
</dbReference>
<dbReference type="GO" id="GO:0008712">
    <property type="term" value="F:ADP-glyceromanno-heptose 6-epimerase activity"/>
    <property type="evidence" value="ECO:0007669"/>
    <property type="project" value="UniProtKB-UniRule"/>
</dbReference>
<comment type="caution">
    <text evidence="6">The sequence shown here is derived from an EMBL/GenBank/DDBJ whole genome shotgun (WGS) entry which is preliminary data.</text>
</comment>
<dbReference type="SUPFAM" id="SSF51735">
    <property type="entry name" value="NAD(P)-binding Rossmann-fold domains"/>
    <property type="match status" value="1"/>
</dbReference>
<evidence type="ECO:0000256" key="1">
    <source>
        <dbReference type="ARBA" id="ARBA00022857"/>
    </source>
</evidence>
<dbReference type="CDD" id="cd05248">
    <property type="entry name" value="ADP_GME_SDR_e"/>
    <property type="match status" value="1"/>
</dbReference>
<feature type="binding site" evidence="4">
    <location>
        <begin position="37"/>
        <end position="38"/>
    </location>
    <ligand>
        <name>NADP(+)</name>
        <dbReference type="ChEBI" id="CHEBI:58349"/>
    </ligand>
</feature>
<dbReference type="Pfam" id="PF01370">
    <property type="entry name" value="Epimerase"/>
    <property type="match status" value="1"/>
</dbReference>
<dbReference type="UniPathway" id="UPA00356">
    <property type="reaction ID" value="UER00440"/>
</dbReference>
<feature type="binding site" evidence="4">
    <location>
        <position position="196"/>
    </location>
    <ligand>
        <name>NADP(+)</name>
        <dbReference type="ChEBI" id="CHEBI:58349"/>
    </ligand>
</feature>
<feature type="binding site" evidence="4">
    <location>
        <position position="328"/>
    </location>
    <ligand>
        <name>substrate</name>
    </ligand>
</feature>
<comment type="domain">
    <text evidence="4">Contains a large N-terminal NADP-binding domain, and a smaller C-terminal substrate-binding domain.</text>
</comment>
<feature type="binding site" evidence="4">
    <location>
        <position position="80"/>
    </location>
    <ligand>
        <name>NADP(+)</name>
        <dbReference type="ChEBI" id="CHEBI:58349"/>
    </ligand>
</feature>
<accession>A0A512BBI4</accession>
<comment type="similarity">
    <text evidence="4">Belongs to the NAD(P)-dependent epimerase/dehydratase family. HldD subfamily.</text>
</comment>
<dbReference type="InterPro" id="IPR001509">
    <property type="entry name" value="Epimerase_deHydtase"/>
</dbReference>
<dbReference type="Proteomes" id="UP000321513">
    <property type="component" value="Unassembled WGS sequence"/>
</dbReference>
<comment type="caution">
    <text evidence="4">Lacks conserved residue(s) required for the propagation of feature annotation.</text>
</comment>
<organism evidence="6 7">
    <name type="scientific">Segetibacter aerophilus</name>
    <dbReference type="NCBI Taxonomy" id="670293"/>
    <lineage>
        <taxon>Bacteria</taxon>
        <taxon>Pseudomonadati</taxon>
        <taxon>Bacteroidota</taxon>
        <taxon>Chitinophagia</taxon>
        <taxon>Chitinophagales</taxon>
        <taxon>Chitinophagaceae</taxon>
        <taxon>Segetibacter</taxon>
    </lineage>
</organism>
<comment type="pathway">
    <text evidence="4">Nucleotide-sugar biosynthesis; ADP-L-glycero-beta-D-manno-heptose biosynthesis; ADP-L-glycero-beta-D-manno-heptose from D-glycero-beta-D-manno-heptose 7-phosphate: step 4/4.</text>
</comment>
<comment type="cofactor">
    <cofactor evidence="4">
        <name>NADP(+)</name>
        <dbReference type="ChEBI" id="CHEBI:58349"/>
    </cofactor>
    <text evidence="4">Binds 1 NADP(+) per subunit.</text>
</comment>
<feature type="binding site" evidence="4">
    <location>
        <position position="171"/>
    </location>
    <ligand>
        <name>NADP(+)</name>
        <dbReference type="ChEBI" id="CHEBI:58349"/>
    </ligand>
</feature>
<comment type="catalytic activity">
    <reaction evidence="4">
        <text>ADP-D-glycero-beta-D-manno-heptose = ADP-L-glycero-beta-D-manno-heptose</text>
        <dbReference type="Rhea" id="RHEA:17577"/>
        <dbReference type="ChEBI" id="CHEBI:59967"/>
        <dbReference type="ChEBI" id="CHEBI:61506"/>
        <dbReference type="EC" id="5.1.3.20"/>
    </reaction>
</comment>
<dbReference type="Gene3D" id="3.40.50.720">
    <property type="entry name" value="NAD(P)-binding Rossmann-like Domain"/>
    <property type="match status" value="1"/>
</dbReference>
<comment type="function">
    <text evidence="4">Catalyzes the interconversion between ADP-D-glycero-beta-D-manno-heptose and ADP-L-glycero-beta-D-manno-heptose via an epimerization at carbon 6 of the heptose.</text>
</comment>
<proteinExistence type="inferred from homology"/>
<feature type="binding site" evidence="4">
    <location>
        <position position="206"/>
    </location>
    <ligand>
        <name>substrate</name>
    </ligand>
</feature>
<feature type="binding site" evidence="4">
    <location>
        <begin position="100"/>
        <end position="104"/>
    </location>
    <ligand>
        <name>NADP(+)</name>
        <dbReference type="ChEBI" id="CHEBI:58349"/>
    </ligand>
</feature>
<evidence type="ECO:0000256" key="2">
    <source>
        <dbReference type="ARBA" id="ARBA00023235"/>
    </source>
</evidence>
<dbReference type="GO" id="GO:0097171">
    <property type="term" value="P:ADP-L-glycero-beta-D-manno-heptose biosynthetic process"/>
    <property type="evidence" value="ECO:0007669"/>
    <property type="project" value="UniProtKB-UniPathway"/>
</dbReference>
<dbReference type="EC" id="5.1.3.20" evidence="4"/>
<dbReference type="EMBL" id="BJYT01000006">
    <property type="protein sequence ID" value="GEO09323.1"/>
    <property type="molecule type" value="Genomic_DNA"/>
</dbReference>
<protein>
    <recommendedName>
        <fullName evidence="4">ADP-L-glycero-D-manno-heptose-6-epimerase</fullName>
        <ecNumber evidence="4">5.1.3.20</ecNumber>
    </recommendedName>
    <alternativeName>
        <fullName evidence="4">ADP-L-glycero-beta-D-manno-heptose-6-epimerase</fullName>
        <shortName evidence="4">ADP-glyceromanno-heptose 6-epimerase</shortName>
        <shortName evidence="4">ADP-hep 6-epimerase</shortName>
        <shortName evidence="4">AGME</shortName>
    </alternativeName>
</protein>
<dbReference type="PANTHER" id="PTHR43103">
    <property type="entry name" value="NUCLEOSIDE-DIPHOSPHATE-SUGAR EPIMERASE"/>
    <property type="match status" value="1"/>
</dbReference>
<dbReference type="InterPro" id="IPR036291">
    <property type="entry name" value="NAD(P)-bd_dom_sf"/>
</dbReference>
<keyword evidence="2 4" id="KW-0413">Isomerase</keyword>
<dbReference type="GO" id="GO:0050661">
    <property type="term" value="F:NADP binding"/>
    <property type="evidence" value="ECO:0007669"/>
    <property type="project" value="InterPro"/>
</dbReference>
<sequence length="369" mass="42783">MIDKKNMEELLSSPLELEELDDESMKGSIVVTGAAGFIGSCMVQYLNEQGYEKLVLVDDFGVEEKRRNWEDKRFEAIVERYNLFNWLELHNPSIDFVIHLGARTDTTEFDYAIHQELNVEYSQQVWNYCTEKQIPLIYASSAATYGAGESGYDDNKELEDLHPLNPYGISKNEFDKWALQQESTPPFWAGLKFFNVYGPNEYHKGRMASVIFHAYNQIKKEGFVKLFKSHKEGFENGKQLRDFIYVKDVVKVIGWMMRECKLAVASSQMTDERKHSSTVNHDLSSGIYNLGTGHARTFDDLVKATFAGLDLSPNIQYIDMPEDIRDKYQYYTEATMHKLRQAGYQNDFYSLEEGVDDYVRNYLAKNKIY</sequence>
<reference evidence="6 7" key="1">
    <citation type="submission" date="2019-07" db="EMBL/GenBank/DDBJ databases">
        <title>Whole genome shotgun sequence of Segetibacter aerophilus NBRC 106135.</title>
        <authorList>
            <person name="Hosoyama A."/>
            <person name="Uohara A."/>
            <person name="Ohji S."/>
            <person name="Ichikawa N."/>
        </authorList>
    </citation>
    <scope>NUCLEOTIDE SEQUENCE [LARGE SCALE GENOMIC DNA]</scope>
    <source>
        <strain evidence="6 7">NBRC 106135</strain>
    </source>
</reference>
<name>A0A512BBI4_9BACT</name>
<dbReference type="Gene3D" id="3.90.25.10">
    <property type="entry name" value="UDP-galactose 4-epimerase, domain 1"/>
    <property type="match status" value="1"/>
</dbReference>
<feature type="binding site" evidence="4">
    <location>
        <position position="241"/>
    </location>
    <ligand>
        <name>substrate</name>
    </ligand>
</feature>
<feature type="binding site" evidence="4">
    <location>
        <begin position="227"/>
        <end position="230"/>
    </location>
    <ligand>
        <name>substrate</name>
    </ligand>
</feature>
<feature type="domain" description="NAD-dependent epimerase/dehydratase" evidence="5">
    <location>
        <begin position="29"/>
        <end position="261"/>
    </location>
</feature>
<evidence type="ECO:0000256" key="4">
    <source>
        <dbReference type="HAMAP-Rule" id="MF_01601"/>
    </source>
</evidence>
<gene>
    <name evidence="4 6" type="primary">hldD</name>
    <name evidence="6" type="ORF">SAE01_18190</name>
</gene>
<evidence type="ECO:0000256" key="3">
    <source>
        <dbReference type="ARBA" id="ARBA00023277"/>
    </source>
</evidence>
<feature type="active site" description="Proton acceptor" evidence="4">
    <location>
        <position position="204"/>
    </location>
</feature>
<feature type="binding site" evidence="4">
    <location>
        <position position="195"/>
    </location>
    <ligand>
        <name>substrate</name>
    </ligand>
</feature>
<evidence type="ECO:0000313" key="6">
    <source>
        <dbReference type="EMBL" id="GEO09323.1"/>
    </source>
</evidence>
<keyword evidence="1 4" id="KW-0521">NADP</keyword>
<evidence type="ECO:0000313" key="7">
    <source>
        <dbReference type="Proteomes" id="UP000321513"/>
    </source>
</evidence>
<dbReference type="AlphaFoldDB" id="A0A512BBI4"/>
<dbReference type="HAMAP" id="MF_01601">
    <property type="entry name" value="Heptose_epimerase"/>
    <property type="match status" value="1"/>
</dbReference>
<dbReference type="GO" id="GO:0005975">
    <property type="term" value="P:carbohydrate metabolic process"/>
    <property type="evidence" value="ECO:0007669"/>
    <property type="project" value="UniProtKB-UniRule"/>
</dbReference>
<keyword evidence="3 4" id="KW-0119">Carbohydrate metabolism</keyword>
<comment type="subunit">
    <text evidence="4">Homopentamer.</text>
</comment>
<feature type="binding site" evidence="4">
    <location>
        <begin position="58"/>
        <end position="59"/>
    </location>
    <ligand>
        <name>NADP(+)</name>
        <dbReference type="ChEBI" id="CHEBI:58349"/>
    </ligand>
</feature>
<feature type="binding site" evidence="4">
    <location>
        <position position="65"/>
    </location>
    <ligand>
        <name>NADP(+)</name>
        <dbReference type="ChEBI" id="CHEBI:58349"/>
    </ligand>
</feature>
<feature type="binding site" evidence="4">
    <location>
        <position position="204"/>
    </location>
    <ligand>
        <name>NADP(+)</name>
        <dbReference type="ChEBI" id="CHEBI:58349"/>
    </ligand>
</feature>
<feature type="binding site" evidence="4">
    <location>
        <position position="213"/>
    </location>
    <ligand>
        <name>substrate</name>
    </ligand>
</feature>
<feature type="active site" description="Proton acceptor" evidence="4">
    <location>
        <position position="167"/>
    </location>
</feature>
<keyword evidence="7" id="KW-1185">Reference proteome</keyword>
<evidence type="ECO:0000259" key="5">
    <source>
        <dbReference type="Pfam" id="PF01370"/>
    </source>
</evidence>
<dbReference type="RefSeq" id="WP_218029122.1">
    <property type="nucleotide sequence ID" value="NZ_BJYT01000006.1"/>
</dbReference>